<comment type="caution">
    <text evidence="3">The sequence shown here is derived from an EMBL/GenBank/DDBJ whole genome shotgun (WGS) entry which is preliminary data.</text>
</comment>
<name>A0A1F2WGW8_9ACTN</name>
<protein>
    <recommendedName>
        <fullName evidence="2">DUF4234 domain-containing protein</fullName>
    </recommendedName>
</protein>
<sequence length="216" mass="24725">MEGTQYPVQGSQLDYYVGQRVNTDFMTDPGMAILLSIITCGIYGLYLIYKIVQRRDEHFKRMAGVADAAIAQLRVKAQGREDLIAPELQQLEQARMQMQTMAAERGAAIWLLICIFTGVGQFILWYLLMQDYRQHEGVEFQFFTLMSSALAKLGLSGEAGQAVPVIPEREFITYLLLSIVTCCIFAYYWLYVMVKDFNDHFTAQVPWEDFLVTALR</sequence>
<keyword evidence="1" id="KW-1133">Transmembrane helix</keyword>
<evidence type="ECO:0000256" key="1">
    <source>
        <dbReference type="SAM" id="Phobius"/>
    </source>
</evidence>
<feature type="domain" description="DUF4234" evidence="2">
    <location>
        <begin position="31"/>
        <end position="54"/>
    </location>
</feature>
<dbReference type="EMBL" id="MELK01000048">
    <property type="protein sequence ID" value="OFW56109.1"/>
    <property type="molecule type" value="Genomic_DNA"/>
</dbReference>
<dbReference type="STRING" id="1797197.A2Y75_03015"/>
<gene>
    <name evidence="3" type="ORF">A2Y75_03015</name>
</gene>
<evidence type="ECO:0000313" key="4">
    <source>
        <dbReference type="Proteomes" id="UP000177876"/>
    </source>
</evidence>
<proteinExistence type="predicted"/>
<reference evidence="3 4" key="1">
    <citation type="journal article" date="2016" name="Nat. Commun.">
        <title>Thousands of microbial genomes shed light on interconnected biogeochemical processes in an aquifer system.</title>
        <authorList>
            <person name="Anantharaman K."/>
            <person name="Brown C.T."/>
            <person name="Hug L.A."/>
            <person name="Sharon I."/>
            <person name="Castelle C.J."/>
            <person name="Probst A.J."/>
            <person name="Thomas B.C."/>
            <person name="Singh A."/>
            <person name="Wilkins M.J."/>
            <person name="Karaoz U."/>
            <person name="Brodie E.L."/>
            <person name="Williams K.H."/>
            <person name="Hubbard S.S."/>
            <person name="Banfield J.F."/>
        </authorList>
    </citation>
    <scope>NUCLEOTIDE SEQUENCE [LARGE SCALE GENOMIC DNA]</scope>
</reference>
<dbReference type="InterPro" id="IPR025328">
    <property type="entry name" value="DUF4234"/>
</dbReference>
<dbReference type="Proteomes" id="UP000177876">
    <property type="component" value="Unassembled WGS sequence"/>
</dbReference>
<organism evidence="3 4">
    <name type="scientific">Candidatus Solincola sediminis</name>
    <dbReference type="NCBI Taxonomy" id="1797199"/>
    <lineage>
        <taxon>Bacteria</taxon>
        <taxon>Bacillati</taxon>
        <taxon>Actinomycetota</taxon>
        <taxon>Candidatus Geothermincolia</taxon>
        <taxon>Candidatus Geothermincolales</taxon>
        <taxon>Candidatus Geothermincolaceae</taxon>
        <taxon>Candidatus Solincola</taxon>
    </lineage>
</organism>
<keyword evidence="1" id="KW-0472">Membrane</keyword>
<feature type="transmembrane region" description="Helical" evidence="1">
    <location>
        <begin position="107"/>
        <end position="128"/>
    </location>
</feature>
<feature type="transmembrane region" description="Helical" evidence="1">
    <location>
        <begin position="31"/>
        <end position="52"/>
    </location>
</feature>
<feature type="domain" description="DUF4234" evidence="2">
    <location>
        <begin position="169"/>
        <end position="202"/>
    </location>
</feature>
<keyword evidence="1" id="KW-0812">Transmembrane</keyword>
<dbReference type="AlphaFoldDB" id="A0A1F2WGW8"/>
<feature type="transmembrane region" description="Helical" evidence="1">
    <location>
        <begin position="171"/>
        <end position="190"/>
    </location>
</feature>
<dbReference type="Pfam" id="PF14018">
    <property type="entry name" value="DUF4234"/>
    <property type="match status" value="2"/>
</dbReference>
<evidence type="ECO:0000313" key="3">
    <source>
        <dbReference type="EMBL" id="OFW56109.1"/>
    </source>
</evidence>
<accession>A0A1F2WGW8</accession>
<evidence type="ECO:0000259" key="2">
    <source>
        <dbReference type="Pfam" id="PF14018"/>
    </source>
</evidence>